<evidence type="ECO:0000313" key="8">
    <source>
        <dbReference type="EMBL" id="KAK9536167.1"/>
    </source>
</evidence>
<keyword evidence="1" id="KW-0732">Signal</keyword>
<accession>A0AAW1FMW8</accession>
<feature type="disulfide bond" evidence="5">
    <location>
        <begin position="265"/>
        <end position="275"/>
    </location>
</feature>
<feature type="domain" description="SRCR" evidence="7">
    <location>
        <begin position="196"/>
        <end position="296"/>
    </location>
</feature>
<dbReference type="PANTHER" id="PTHR48071">
    <property type="entry name" value="SRCR DOMAIN-CONTAINING PROTEIN"/>
    <property type="match status" value="1"/>
</dbReference>
<dbReference type="FunFam" id="3.10.250.10:FF:000001">
    <property type="entry name" value="Lysyl oxidase 4 isoform X1"/>
    <property type="match status" value="1"/>
</dbReference>
<dbReference type="FunFam" id="3.10.250.10:FF:000006">
    <property type="entry name" value="neurotrypsin isoform X2"/>
    <property type="match status" value="3"/>
</dbReference>
<feature type="domain" description="SRCR" evidence="7">
    <location>
        <begin position="475"/>
        <end position="575"/>
    </location>
</feature>
<dbReference type="Proteomes" id="UP001488805">
    <property type="component" value="Unassembled WGS sequence"/>
</dbReference>
<dbReference type="Pfam" id="PF00530">
    <property type="entry name" value="SRCR"/>
    <property type="match status" value="4"/>
</dbReference>
<feature type="disulfide bond" evidence="5">
    <location>
        <begin position="137"/>
        <end position="147"/>
    </location>
</feature>
<comment type="caution">
    <text evidence="5">Lacks conserved residue(s) required for the propagation of feature annotation.</text>
</comment>
<organism evidence="8 9">
    <name type="scientific">Zoarces viviparus</name>
    <name type="common">Viviparous eelpout</name>
    <name type="synonym">Blennius viviparus</name>
    <dbReference type="NCBI Taxonomy" id="48416"/>
    <lineage>
        <taxon>Eukaryota</taxon>
        <taxon>Metazoa</taxon>
        <taxon>Chordata</taxon>
        <taxon>Craniata</taxon>
        <taxon>Vertebrata</taxon>
        <taxon>Euteleostomi</taxon>
        <taxon>Actinopterygii</taxon>
        <taxon>Neopterygii</taxon>
        <taxon>Teleostei</taxon>
        <taxon>Neoteleostei</taxon>
        <taxon>Acanthomorphata</taxon>
        <taxon>Eupercaria</taxon>
        <taxon>Perciformes</taxon>
        <taxon>Cottioidei</taxon>
        <taxon>Zoarcales</taxon>
        <taxon>Zoarcidae</taxon>
        <taxon>Zoarcinae</taxon>
        <taxon>Zoarces</taxon>
    </lineage>
</organism>
<reference evidence="8 9" key="1">
    <citation type="journal article" date="2024" name="Genome Biol. Evol.">
        <title>Chromosome-level genome assembly of the viviparous eelpout Zoarces viviparus.</title>
        <authorList>
            <person name="Fuhrmann N."/>
            <person name="Brasseur M.V."/>
            <person name="Bakowski C.E."/>
            <person name="Podsiadlowski L."/>
            <person name="Prost S."/>
            <person name="Krehenwinkel H."/>
            <person name="Mayer C."/>
        </authorList>
    </citation>
    <scope>NUCLEOTIDE SEQUENCE [LARGE SCALE GENOMIC DNA]</scope>
    <source>
        <strain evidence="8">NO-MEL_2022_Ind0_liver</strain>
    </source>
</reference>
<protein>
    <recommendedName>
        <fullName evidence="7">SRCR domain-containing protein</fullName>
    </recommendedName>
</protein>
<sequence>MVSQAAMRGQRAVESECRCWNPAVWLLVSLLGSLVLVAVSVLLRLGDLKINRRAVYTNGGQTPERTQYHVQLVNGRNRCEGRVEVFYNNSWGTVCDDDWDMVDANVVCRQMGCGTAAGRSSHFRQGSGLILLDNVDCKGDEEDLSQCRSLGWGVHNCYHYEDVGVTCREPAVVGAKGFVDRTTPPPGNSGLRDGTIRLVSGQNACQGRVEVYHQGVWGTVCDDDWGLKNAQVVCQQIGCGSAVYAHTNSYFGYGTGQILLDNVNCQGTEPDLSICKSLGWGKHNCGHHEDAGVTCIGSTTVPPLVTENQRGLVVTYNTEATENIPVTTRPTTITVTTTVQTKGRPAIRVMNGNSSCQGRIEVLYKTVWGTVCDDDWDIINANVACRQLGCGKAITFKAHFGYGSGPILLDNVDCSGIEQQLSDCFNLGWGQHNCGHHEDVGVICAPFEFLIANIRDFPVTESLPATTTPPSEGMVRLVDGQHQCEGRVEMYSDSGWGTVCDDAWDLPDARVVCRQLDCGEAMAAWGEAFFGPGSGTILLDNLKCSGAEASLQECSHISWSVHNCDHSEDAGVTCSLS</sequence>
<feature type="disulfide bond" evidence="5">
    <location>
        <begin position="234"/>
        <end position="295"/>
    </location>
</feature>
<keyword evidence="9" id="KW-1185">Reference proteome</keyword>
<feature type="disulfide bond" evidence="5">
    <location>
        <begin position="414"/>
        <end position="424"/>
    </location>
</feature>
<name>A0AAW1FMW8_ZOAVI</name>
<dbReference type="PROSITE" id="PS50287">
    <property type="entry name" value="SRCR_2"/>
    <property type="match status" value="4"/>
</dbReference>
<comment type="caution">
    <text evidence="8">The sequence shown here is derived from an EMBL/GenBank/DDBJ whole genome shotgun (WGS) entry which is preliminary data.</text>
</comment>
<evidence type="ECO:0000256" key="6">
    <source>
        <dbReference type="SAM" id="Phobius"/>
    </source>
</evidence>
<evidence type="ECO:0000256" key="5">
    <source>
        <dbReference type="PROSITE-ProRule" id="PRU00196"/>
    </source>
</evidence>
<dbReference type="SUPFAM" id="SSF56487">
    <property type="entry name" value="SRCR-like"/>
    <property type="match status" value="4"/>
</dbReference>
<gene>
    <name evidence="8" type="ORF">VZT92_005975</name>
</gene>
<dbReference type="InterPro" id="IPR036772">
    <property type="entry name" value="SRCR-like_dom_sf"/>
</dbReference>
<feature type="domain" description="SRCR" evidence="7">
    <location>
        <begin position="347"/>
        <end position="445"/>
    </location>
</feature>
<dbReference type="AlphaFoldDB" id="A0AAW1FMW8"/>
<dbReference type="Gene3D" id="3.10.250.10">
    <property type="entry name" value="SRCR-like domain"/>
    <property type="match status" value="4"/>
</dbReference>
<feature type="disulfide bond" evidence="5">
    <location>
        <begin position="544"/>
        <end position="554"/>
    </location>
</feature>
<keyword evidence="6" id="KW-1133">Transmembrane helix</keyword>
<dbReference type="InterPro" id="IPR001190">
    <property type="entry name" value="SRCR"/>
</dbReference>
<feature type="transmembrane region" description="Helical" evidence="6">
    <location>
        <begin position="23"/>
        <end position="43"/>
    </location>
</feature>
<evidence type="ECO:0000313" key="9">
    <source>
        <dbReference type="Proteomes" id="UP001488805"/>
    </source>
</evidence>
<dbReference type="EMBL" id="JBCEZU010000045">
    <property type="protein sequence ID" value="KAK9536167.1"/>
    <property type="molecule type" value="Genomic_DNA"/>
</dbReference>
<keyword evidence="6" id="KW-0812">Transmembrane</keyword>
<proteinExistence type="predicted"/>
<dbReference type="PROSITE" id="PS00420">
    <property type="entry name" value="SRCR_1"/>
    <property type="match status" value="3"/>
</dbReference>
<keyword evidence="2" id="KW-0677">Repeat</keyword>
<evidence type="ECO:0000256" key="4">
    <source>
        <dbReference type="ARBA" id="ARBA00023180"/>
    </source>
</evidence>
<keyword evidence="6" id="KW-0472">Membrane</keyword>
<feature type="disulfide bond" evidence="5">
    <location>
        <begin position="500"/>
        <end position="564"/>
    </location>
</feature>
<keyword evidence="3 5" id="KW-1015">Disulfide bond</keyword>
<feature type="disulfide bond" evidence="5">
    <location>
        <begin position="513"/>
        <end position="574"/>
    </location>
</feature>
<evidence type="ECO:0000259" key="7">
    <source>
        <dbReference type="PROSITE" id="PS50287"/>
    </source>
</evidence>
<feature type="domain" description="SRCR" evidence="7">
    <location>
        <begin position="70"/>
        <end position="168"/>
    </location>
</feature>
<dbReference type="GO" id="GO:0016020">
    <property type="term" value="C:membrane"/>
    <property type="evidence" value="ECO:0007669"/>
    <property type="project" value="InterPro"/>
</dbReference>
<dbReference type="PRINTS" id="PR00258">
    <property type="entry name" value="SPERACTRCPTR"/>
</dbReference>
<dbReference type="PANTHER" id="PTHR48071:SF22">
    <property type="entry name" value="DELETED IN MALIGNANT BRAIN TUMORS 1 PROTEIN-LIKE"/>
    <property type="match status" value="1"/>
</dbReference>
<feature type="disulfide bond" evidence="5">
    <location>
        <begin position="221"/>
        <end position="285"/>
    </location>
</feature>
<evidence type="ECO:0000256" key="3">
    <source>
        <dbReference type="ARBA" id="ARBA00023157"/>
    </source>
</evidence>
<dbReference type="SMART" id="SM00202">
    <property type="entry name" value="SR"/>
    <property type="match status" value="4"/>
</dbReference>
<evidence type="ECO:0000256" key="2">
    <source>
        <dbReference type="ARBA" id="ARBA00022737"/>
    </source>
</evidence>
<evidence type="ECO:0000256" key="1">
    <source>
        <dbReference type="ARBA" id="ARBA00022729"/>
    </source>
</evidence>
<keyword evidence="4" id="KW-0325">Glycoprotein</keyword>